<dbReference type="AlphaFoldDB" id="A0A7C3ECM9"/>
<dbReference type="EMBL" id="DSVL01000157">
    <property type="protein sequence ID" value="HFH28894.1"/>
    <property type="molecule type" value="Genomic_DNA"/>
</dbReference>
<reference evidence="1" key="1">
    <citation type="journal article" date="2020" name="mSystems">
        <title>Genome- and Community-Level Interaction Insights into Carbon Utilization and Element Cycling Functions of Hydrothermarchaeota in Hydrothermal Sediment.</title>
        <authorList>
            <person name="Zhou Z."/>
            <person name="Liu Y."/>
            <person name="Xu W."/>
            <person name="Pan J."/>
            <person name="Luo Z.H."/>
            <person name="Li M."/>
        </authorList>
    </citation>
    <scope>NUCLEOTIDE SEQUENCE [LARGE SCALE GENOMIC DNA]</scope>
    <source>
        <strain evidence="1">SpSt-503</strain>
    </source>
</reference>
<name>A0A7C3ECM9_9SPIR</name>
<sequence>MKLLLVIASDETYSFIASYVRPLGFELIRYRHPLKAMDNIDEVDPDGVIISGEDFPRHWKTLVQFIRSERPKDKTAIVILKGPNFPFEEAAKASYIGVSGIVSENLSNPEELDRLQGILSRYLPIDDGRRSRRVRPGPWDRFGFVAYNPADQTLISGTIETISATGLSLLPDNAPSIQQLGLDTILTECSLQVGDHILSPVCKLVRTGKIVSFHFESFPQGEQNILNDYIQGRPLRERKFIQSHPEYDEV</sequence>
<proteinExistence type="predicted"/>
<organism evidence="1">
    <name type="scientific">Gracilinema caldarium</name>
    <dbReference type="NCBI Taxonomy" id="215591"/>
    <lineage>
        <taxon>Bacteria</taxon>
        <taxon>Pseudomonadati</taxon>
        <taxon>Spirochaetota</taxon>
        <taxon>Spirochaetia</taxon>
        <taxon>Spirochaetales</taxon>
        <taxon>Breznakiellaceae</taxon>
        <taxon>Gracilinema</taxon>
    </lineage>
</organism>
<gene>
    <name evidence="1" type="ORF">ENS59_05195</name>
</gene>
<comment type="caution">
    <text evidence="1">The sequence shown here is derived from an EMBL/GenBank/DDBJ whole genome shotgun (WGS) entry which is preliminary data.</text>
</comment>
<accession>A0A7C3ECM9</accession>
<protein>
    <submittedName>
        <fullName evidence="1">PilZ domain-containing protein</fullName>
    </submittedName>
</protein>
<evidence type="ECO:0000313" key="1">
    <source>
        <dbReference type="EMBL" id="HFH28894.1"/>
    </source>
</evidence>